<feature type="transmembrane region" description="Helical" evidence="1">
    <location>
        <begin position="44"/>
        <end position="71"/>
    </location>
</feature>
<accession>A0A100WND9</accession>
<dbReference type="RefSeq" id="WP_061262849.1">
    <property type="nucleotide sequence ID" value="NZ_BCSZ01000012.1"/>
</dbReference>
<evidence type="ECO:0000256" key="1">
    <source>
        <dbReference type="SAM" id="Phobius"/>
    </source>
</evidence>
<keyword evidence="1 2" id="KW-0812">Transmembrane</keyword>
<dbReference type="AlphaFoldDB" id="A0A100WND9"/>
<keyword evidence="1" id="KW-1133">Transmembrane helix</keyword>
<dbReference type="EMBL" id="BCSZ01000012">
    <property type="protein sequence ID" value="GAT01249.1"/>
    <property type="molecule type" value="Genomic_DNA"/>
</dbReference>
<reference evidence="2 3" key="1">
    <citation type="journal article" date="2016" name="Genome Announc.">
        <title>Draft Genome Sequences of Five Rapidly Growing Mycobacterium Species, M. thermoresistibile, M. fortuitum subsp. acetamidolyticum, M. canariasense, M. brisbanense, and M. novocastrense.</title>
        <authorList>
            <person name="Katahira K."/>
            <person name="Ogura Y."/>
            <person name="Gotoh Y."/>
            <person name="Hayashi T."/>
        </authorList>
    </citation>
    <scope>NUCLEOTIDE SEQUENCE [LARGE SCALE GENOMIC DNA]</scope>
    <source>
        <strain evidence="2 3">JCM6368</strain>
    </source>
</reference>
<dbReference type="Proteomes" id="UP000069705">
    <property type="component" value="Unassembled WGS sequence"/>
</dbReference>
<proteinExistence type="predicted"/>
<sequence>MWDLDGRDKNMSLSEMIDMRVHQRMEVSRRQAARQQERSAGRTAILGAIGLIAGLIYLVHVVVPGGLWAVAQAFI</sequence>
<evidence type="ECO:0000313" key="3">
    <source>
        <dbReference type="Proteomes" id="UP000069705"/>
    </source>
</evidence>
<evidence type="ECO:0000313" key="2">
    <source>
        <dbReference type="EMBL" id="GAT01249.1"/>
    </source>
</evidence>
<keyword evidence="1" id="KW-0472">Membrane</keyword>
<protein>
    <submittedName>
        <fullName evidence="2">Chemotaxis transmembrane protein MotA</fullName>
    </submittedName>
</protein>
<comment type="caution">
    <text evidence="2">The sequence shown here is derived from an EMBL/GenBank/DDBJ whole genome shotgun (WGS) entry which is preliminary data.</text>
</comment>
<gene>
    <name evidence="2" type="ORF">RMCFA_1363</name>
</gene>
<reference evidence="3" key="2">
    <citation type="submission" date="2016-02" db="EMBL/GenBank/DDBJ databases">
        <title>Draft genome sequence of five rapidly growing Mycobacterium species.</title>
        <authorList>
            <person name="Katahira K."/>
            <person name="Gotou Y."/>
            <person name="Iida K."/>
            <person name="Ogura Y."/>
            <person name="Hayashi T."/>
        </authorList>
    </citation>
    <scope>NUCLEOTIDE SEQUENCE [LARGE SCALE GENOMIC DNA]</scope>
    <source>
        <strain evidence="3">JCM6368</strain>
    </source>
</reference>
<name>A0A100WND9_MYCFO</name>
<organism evidence="2 3">
    <name type="scientific">Mycolicibacterium fortuitum subsp. acetamidolyticum</name>
    <dbReference type="NCBI Taxonomy" id="144550"/>
    <lineage>
        <taxon>Bacteria</taxon>
        <taxon>Bacillati</taxon>
        <taxon>Actinomycetota</taxon>
        <taxon>Actinomycetes</taxon>
        <taxon>Mycobacteriales</taxon>
        <taxon>Mycobacteriaceae</taxon>
        <taxon>Mycolicibacterium</taxon>
    </lineage>
</organism>